<dbReference type="STRING" id="2769.R7QIH6"/>
<dbReference type="Pfam" id="PF01040">
    <property type="entry name" value="UbiA"/>
    <property type="match status" value="1"/>
</dbReference>
<dbReference type="RefSeq" id="XP_005718207.1">
    <property type="nucleotide sequence ID" value="XM_005718150.1"/>
</dbReference>
<evidence type="ECO:0000256" key="5">
    <source>
        <dbReference type="ARBA" id="ARBA00022989"/>
    </source>
</evidence>
<dbReference type="PhylomeDB" id="R7QIH6"/>
<dbReference type="OMA" id="LIFQAWV"/>
<dbReference type="Proteomes" id="UP000012073">
    <property type="component" value="Unassembled WGS sequence"/>
</dbReference>
<dbReference type="GO" id="GO:0016020">
    <property type="term" value="C:membrane"/>
    <property type="evidence" value="ECO:0007669"/>
    <property type="project" value="UniProtKB-SubCell"/>
</dbReference>
<protein>
    <recommendedName>
        <fullName evidence="10">Homogentisate phytyltransferase</fullName>
    </recommendedName>
</protein>
<gene>
    <name evidence="8" type="ORF">CHC_T00000930001</name>
</gene>
<feature type="transmembrane region" description="Helical" evidence="7">
    <location>
        <begin position="128"/>
        <end position="146"/>
    </location>
</feature>
<evidence type="ECO:0000256" key="7">
    <source>
        <dbReference type="SAM" id="Phobius"/>
    </source>
</evidence>
<sequence>MVAGADSPSPDPPGPSGLLQAFVKFTRPHTIRGTILGSFAGCARALLDSTKLINWALLPTAVLGMLALLLGNAFIVGINQIYDVRVDKINKPFLPLAAGEMSIRLAWAIVLSSAFTGLAIVRLCFSRLIFGLYAFGMSFGALYSVPPFRFKRYPALAAITISCVRGFLMNFGVYHATKSALGIPFTWSPPITFLAVFMTIFACVIALSKDLPDMKGDLAEGVPTFATRVGPRKIVNIVVALLGINYLGAIATAVFSPAGAFRRVVMGLGHLVLGGRLFLYQRNIDPNSQTSIKDFYRFIWQLFYSEYLLFPFI</sequence>
<dbReference type="Gene3D" id="1.10.357.140">
    <property type="entry name" value="UbiA prenyltransferase"/>
    <property type="match status" value="1"/>
</dbReference>
<dbReference type="CDD" id="cd13960">
    <property type="entry name" value="PT_UbiA_HPT1"/>
    <property type="match status" value="1"/>
</dbReference>
<dbReference type="GO" id="GO:0004659">
    <property type="term" value="F:prenyltransferase activity"/>
    <property type="evidence" value="ECO:0007669"/>
    <property type="project" value="InterPro"/>
</dbReference>
<keyword evidence="5 7" id="KW-1133">Transmembrane helix</keyword>
<dbReference type="InterPro" id="IPR000537">
    <property type="entry name" value="UbiA_prenyltransferase"/>
</dbReference>
<reference evidence="9" key="1">
    <citation type="journal article" date="2013" name="Proc. Natl. Acad. Sci. U.S.A.">
        <title>Genome structure and metabolic features in the red seaweed Chondrus crispus shed light on evolution of the Archaeplastida.</title>
        <authorList>
            <person name="Collen J."/>
            <person name="Porcel B."/>
            <person name="Carre W."/>
            <person name="Ball S.G."/>
            <person name="Chaparro C."/>
            <person name="Tonon T."/>
            <person name="Barbeyron T."/>
            <person name="Michel G."/>
            <person name="Noel B."/>
            <person name="Valentin K."/>
            <person name="Elias M."/>
            <person name="Artiguenave F."/>
            <person name="Arun A."/>
            <person name="Aury J.M."/>
            <person name="Barbosa-Neto J.F."/>
            <person name="Bothwell J.H."/>
            <person name="Bouget F.Y."/>
            <person name="Brillet L."/>
            <person name="Cabello-Hurtado F."/>
            <person name="Capella-Gutierrez S."/>
            <person name="Charrier B."/>
            <person name="Cladiere L."/>
            <person name="Cock J.M."/>
            <person name="Coelho S.M."/>
            <person name="Colleoni C."/>
            <person name="Czjzek M."/>
            <person name="Da Silva C."/>
            <person name="Delage L."/>
            <person name="Denoeud F."/>
            <person name="Deschamps P."/>
            <person name="Dittami S.M."/>
            <person name="Gabaldon T."/>
            <person name="Gachon C.M."/>
            <person name="Groisillier A."/>
            <person name="Herve C."/>
            <person name="Jabbari K."/>
            <person name="Katinka M."/>
            <person name="Kloareg B."/>
            <person name="Kowalczyk N."/>
            <person name="Labadie K."/>
            <person name="Leblanc C."/>
            <person name="Lopez P.J."/>
            <person name="McLachlan D.H."/>
            <person name="Meslet-Cladiere L."/>
            <person name="Moustafa A."/>
            <person name="Nehr Z."/>
            <person name="Nyvall Collen P."/>
            <person name="Panaud O."/>
            <person name="Partensky F."/>
            <person name="Poulain J."/>
            <person name="Rensing S.A."/>
            <person name="Rousvoal S."/>
            <person name="Samson G."/>
            <person name="Symeonidi A."/>
            <person name="Weissenbach J."/>
            <person name="Zambounis A."/>
            <person name="Wincker P."/>
            <person name="Boyen C."/>
        </authorList>
    </citation>
    <scope>NUCLEOTIDE SEQUENCE [LARGE SCALE GENOMIC DNA]</scope>
    <source>
        <strain evidence="9">cv. Stackhouse</strain>
    </source>
</reference>
<evidence type="ECO:0000313" key="8">
    <source>
        <dbReference type="EMBL" id="CDF38322.1"/>
    </source>
</evidence>
<keyword evidence="4 7" id="KW-0812">Transmembrane</keyword>
<dbReference type="Gramene" id="CDF38322">
    <property type="protein sequence ID" value="CDF38322"/>
    <property type="gene ID" value="CHC_T00000930001"/>
</dbReference>
<dbReference type="NCBIfam" id="NF009525">
    <property type="entry name" value="PRK12887.1"/>
    <property type="match status" value="1"/>
</dbReference>
<dbReference type="PANTHER" id="PTHR43009">
    <property type="entry name" value="HOMOGENTISATE SOLANESYLTRANSFERASE, CHLOROPLASTIC"/>
    <property type="match status" value="1"/>
</dbReference>
<feature type="transmembrane region" description="Helical" evidence="7">
    <location>
        <begin position="103"/>
        <end position="122"/>
    </location>
</feature>
<dbReference type="AlphaFoldDB" id="R7QIH6"/>
<comment type="subcellular location">
    <subcellularLocation>
        <location evidence="1">Membrane</location>
        <topology evidence="1">Multi-pass membrane protein</topology>
    </subcellularLocation>
</comment>
<evidence type="ECO:0000256" key="1">
    <source>
        <dbReference type="ARBA" id="ARBA00004141"/>
    </source>
</evidence>
<evidence type="ECO:0008006" key="10">
    <source>
        <dbReference type="Google" id="ProtNLM"/>
    </source>
</evidence>
<evidence type="ECO:0000256" key="2">
    <source>
        <dbReference type="ARBA" id="ARBA00005985"/>
    </source>
</evidence>
<dbReference type="InterPro" id="IPR044502">
    <property type="entry name" value="AtHST-like"/>
</dbReference>
<keyword evidence="3" id="KW-0808">Transferase</keyword>
<dbReference type="KEGG" id="ccp:CHC_T00000930001"/>
<dbReference type="PANTHER" id="PTHR43009:SF7">
    <property type="entry name" value="HOMOGENTISATE GERANYLGERANYLTRANSFERASE, CHLOROPLASTIC"/>
    <property type="match status" value="1"/>
</dbReference>
<keyword evidence="6 7" id="KW-0472">Membrane</keyword>
<evidence type="ECO:0000256" key="3">
    <source>
        <dbReference type="ARBA" id="ARBA00022679"/>
    </source>
</evidence>
<proteinExistence type="inferred from homology"/>
<dbReference type="InterPro" id="IPR044878">
    <property type="entry name" value="UbiA_sf"/>
</dbReference>
<evidence type="ECO:0000256" key="4">
    <source>
        <dbReference type="ARBA" id="ARBA00022692"/>
    </source>
</evidence>
<dbReference type="OrthoDB" id="1502398at2759"/>
<keyword evidence="9" id="KW-1185">Reference proteome</keyword>
<dbReference type="GeneID" id="17325923"/>
<dbReference type="EMBL" id="HG001916">
    <property type="protein sequence ID" value="CDF38322.1"/>
    <property type="molecule type" value="Genomic_DNA"/>
</dbReference>
<feature type="transmembrane region" description="Helical" evidence="7">
    <location>
        <begin position="153"/>
        <end position="175"/>
    </location>
</feature>
<accession>R7QIH6</accession>
<feature type="transmembrane region" description="Helical" evidence="7">
    <location>
        <begin position="234"/>
        <end position="255"/>
    </location>
</feature>
<evidence type="ECO:0000256" key="6">
    <source>
        <dbReference type="ARBA" id="ARBA00023136"/>
    </source>
</evidence>
<evidence type="ECO:0000313" key="9">
    <source>
        <dbReference type="Proteomes" id="UP000012073"/>
    </source>
</evidence>
<organism evidence="8 9">
    <name type="scientific">Chondrus crispus</name>
    <name type="common">Carrageen Irish moss</name>
    <name type="synonym">Polymorpha crispa</name>
    <dbReference type="NCBI Taxonomy" id="2769"/>
    <lineage>
        <taxon>Eukaryota</taxon>
        <taxon>Rhodophyta</taxon>
        <taxon>Florideophyceae</taxon>
        <taxon>Rhodymeniophycidae</taxon>
        <taxon>Gigartinales</taxon>
        <taxon>Gigartinaceae</taxon>
        <taxon>Chondrus</taxon>
    </lineage>
</organism>
<feature type="transmembrane region" description="Helical" evidence="7">
    <location>
        <begin position="56"/>
        <end position="82"/>
    </location>
</feature>
<name>R7QIH6_CHOCR</name>
<feature type="transmembrane region" description="Helical" evidence="7">
    <location>
        <begin position="187"/>
        <end position="207"/>
    </location>
</feature>
<comment type="similarity">
    <text evidence="2">Belongs to the UbiA prenyltransferase family.</text>
</comment>